<evidence type="ECO:0000256" key="4">
    <source>
        <dbReference type="ARBA" id="ARBA00022519"/>
    </source>
</evidence>
<evidence type="ECO:0000256" key="2">
    <source>
        <dbReference type="ARBA" id="ARBA00022475"/>
    </source>
</evidence>
<keyword evidence="4" id="KW-0997">Cell inner membrane</keyword>
<evidence type="ECO:0000313" key="16">
    <source>
        <dbReference type="Proteomes" id="UP000186277"/>
    </source>
</evidence>
<dbReference type="InterPro" id="IPR025202">
    <property type="entry name" value="PLD-like_dom"/>
</dbReference>
<feature type="active site" evidence="13">
    <location>
        <position position="412"/>
    </location>
</feature>
<evidence type="ECO:0000256" key="13">
    <source>
        <dbReference type="HAMAP-Rule" id="MF_00190"/>
    </source>
</evidence>
<comment type="subcellular location">
    <subcellularLocation>
        <location evidence="1 13">Cell membrane</location>
        <topology evidence="1 13">Multi-pass membrane protein</topology>
    </subcellularLocation>
</comment>
<organism evidence="15 16">
    <name type="scientific">Xenorhabdus thuongxuanensis</name>
    <dbReference type="NCBI Taxonomy" id="1873484"/>
    <lineage>
        <taxon>Bacteria</taxon>
        <taxon>Pseudomonadati</taxon>
        <taxon>Pseudomonadota</taxon>
        <taxon>Gammaproteobacteria</taxon>
        <taxon>Enterobacterales</taxon>
        <taxon>Morganellaceae</taxon>
        <taxon>Xenorhabdus</taxon>
    </lineage>
</organism>
<dbReference type="InterPro" id="IPR027379">
    <property type="entry name" value="CLS_N"/>
</dbReference>
<keyword evidence="16" id="KW-1185">Reference proteome</keyword>
<dbReference type="CDD" id="cd09152">
    <property type="entry name" value="PLDc_EcCLS_like_1"/>
    <property type="match status" value="1"/>
</dbReference>
<dbReference type="SMART" id="SM00155">
    <property type="entry name" value="PLDc"/>
    <property type="match status" value="2"/>
</dbReference>
<dbReference type="Pfam" id="PF13091">
    <property type="entry name" value="PLDc_2"/>
    <property type="match status" value="2"/>
</dbReference>
<proteinExistence type="inferred from homology"/>
<reference evidence="15 16" key="1">
    <citation type="submission" date="2016-09" db="EMBL/GenBank/DDBJ databases">
        <title>Xenorhabdus thuongxuanensis sp. nov. and Xenorhabdus eapokensis sp. nov., isolated from Steinernema species.</title>
        <authorList>
            <person name="Kaempfer P."/>
            <person name="Tobias N.J."/>
            <person name="Phan Ke L."/>
            <person name="Bode H.B."/>
            <person name="Glaeser S.P."/>
        </authorList>
    </citation>
    <scope>NUCLEOTIDE SEQUENCE [LARGE SCALE GENOMIC DNA]</scope>
    <source>
        <strain evidence="15 16">30TX1</strain>
    </source>
</reference>
<dbReference type="GO" id="GO:0008808">
    <property type="term" value="F:cardiolipin synthase activity"/>
    <property type="evidence" value="ECO:0007669"/>
    <property type="project" value="UniProtKB-UniRule"/>
</dbReference>
<evidence type="ECO:0000256" key="12">
    <source>
        <dbReference type="ARBA" id="ARBA00023264"/>
    </source>
</evidence>
<feature type="transmembrane region" description="Helical" evidence="13">
    <location>
        <begin position="6"/>
        <end position="28"/>
    </location>
</feature>
<dbReference type="InterPro" id="IPR030840">
    <property type="entry name" value="CL_synthase_A"/>
</dbReference>
<evidence type="ECO:0000256" key="7">
    <source>
        <dbReference type="ARBA" id="ARBA00022737"/>
    </source>
</evidence>
<comment type="caution">
    <text evidence="15">The sequence shown here is derived from an EMBL/GenBank/DDBJ whole genome shotgun (WGS) entry which is preliminary data.</text>
</comment>
<dbReference type="PANTHER" id="PTHR21248">
    <property type="entry name" value="CARDIOLIPIN SYNTHASE"/>
    <property type="match status" value="1"/>
</dbReference>
<feature type="active site" evidence="13">
    <location>
        <position position="407"/>
    </location>
</feature>
<evidence type="ECO:0000256" key="9">
    <source>
        <dbReference type="ARBA" id="ARBA00023098"/>
    </source>
</evidence>
<dbReference type="FunFam" id="3.30.870.10:FF:000002">
    <property type="entry name" value="Cardiolipin synthase A"/>
    <property type="match status" value="1"/>
</dbReference>
<dbReference type="Proteomes" id="UP000186277">
    <property type="component" value="Unassembled WGS sequence"/>
</dbReference>
<accession>A0A1Q5U7I9</accession>
<dbReference type="RefSeq" id="WP_074018819.1">
    <property type="nucleotide sequence ID" value="NZ_CAWMWP010000054.1"/>
</dbReference>
<evidence type="ECO:0000256" key="1">
    <source>
        <dbReference type="ARBA" id="ARBA00004651"/>
    </source>
</evidence>
<name>A0A1Q5U7I9_9GAMM</name>
<dbReference type="InterPro" id="IPR001736">
    <property type="entry name" value="PLipase_D/transphosphatidylase"/>
</dbReference>
<dbReference type="PANTHER" id="PTHR21248:SF22">
    <property type="entry name" value="PHOSPHOLIPASE D"/>
    <property type="match status" value="1"/>
</dbReference>
<evidence type="ECO:0000256" key="6">
    <source>
        <dbReference type="ARBA" id="ARBA00022692"/>
    </source>
</evidence>
<feature type="active site" evidence="13">
    <location>
        <position position="405"/>
    </location>
</feature>
<dbReference type="OrthoDB" id="9814092at2"/>
<feature type="active site" evidence="13">
    <location>
        <position position="226"/>
    </location>
</feature>
<keyword evidence="11 13" id="KW-0594">Phospholipid biosynthesis</keyword>
<dbReference type="NCBIfam" id="TIGR04265">
    <property type="entry name" value="bac_cardiolipin"/>
    <property type="match status" value="1"/>
</dbReference>
<evidence type="ECO:0000256" key="10">
    <source>
        <dbReference type="ARBA" id="ARBA00023136"/>
    </source>
</evidence>
<comment type="function">
    <text evidence="13">Catalyzes the reversible phosphatidyl group transfer from one phosphatidylglycerol molecule to another to form cardiolipin (CL) (diphosphatidylglycerol) and glycerol.</text>
</comment>
<sequence>MTTFYSVLSWLAIFFYWLIIAGITIRVLMKRRPVTSAMTWLLIIYIFPLVGIIAYLSFGELHLGKRRVEQARQMRSSVVKWLAELRNSPQIFADGNSEVATPLFQLCERRQKLKGVRGNKMQLMTSYDNSLKAIVHDIENAKYNIEMVFYIWQSGGLVDQVTDALMHAAKRGVKCRIMVDSAGSWQFFRSPYPDIMRKAGIEFVEALKVNIFRLFLRRMDLRQHRKIILIDNHISYTGSMNMVDPRFFKQDAGVGQWVDIMVRMEGPVTTTLGIIYAFDWEMETGQRHLPPPPSDGVTMPFEQASVHIAQVIASGPGFPDELIQQSLMTAIFAARKQLILTTPYFVPSDDLMHAICTAAMRGVDVSIIVPSQNNSFLVRWASRAFFSELLEAGVKIYQFEDGLLHTKSVLVDGQLSMVGSVNLDMRSLWLNFEITVVIDDEHFGNDLTLVQQGYIMRSTLLANNKWEKRPVWHRILERICYFFSPLL</sequence>
<evidence type="ECO:0000313" key="15">
    <source>
        <dbReference type="EMBL" id="OKP08411.1"/>
    </source>
</evidence>
<dbReference type="CDD" id="cd09158">
    <property type="entry name" value="PLDc_EcCLS_like_2"/>
    <property type="match status" value="1"/>
</dbReference>
<feature type="active site" evidence="13">
    <location>
        <position position="231"/>
    </location>
</feature>
<evidence type="ECO:0000259" key="14">
    <source>
        <dbReference type="PROSITE" id="PS50035"/>
    </source>
</evidence>
<keyword evidence="5 13" id="KW-0808">Transferase</keyword>
<comment type="catalytic activity">
    <reaction evidence="13">
        <text>2 a 1,2-diacyl-sn-glycero-3-phospho-(1'-sn-glycerol) = a cardiolipin + glycerol</text>
        <dbReference type="Rhea" id="RHEA:31451"/>
        <dbReference type="ChEBI" id="CHEBI:17754"/>
        <dbReference type="ChEBI" id="CHEBI:62237"/>
        <dbReference type="ChEBI" id="CHEBI:64716"/>
    </reaction>
</comment>
<dbReference type="PROSITE" id="PS50035">
    <property type="entry name" value="PLD"/>
    <property type="match status" value="2"/>
</dbReference>
<evidence type="ECO:0000256" key="3">
    <source>
        <dbReference type="ARBA" id="ARBA00022516"/>
    </source>
</evidence>
<feature type="transmembrane region" description="Helical" evidence="13">
    <location>
        <begin position="40"/>
        <end position="58"/>
    </location>
</feature>
<dbReference type="EC" id="2.7.8.-" evidence="13"/>
<keyword evidence="10 13" id="KW-0472">Membrane</keyword>
<dbReference type="HAMAP" id="MF_00190">
    <property type="entry name" value="Cardiolipin_synth_ClsA"/>
    <property type="match status" value="1"/>
</dbReference>
<gene>
    <name evidence="13" type="primary">clsA</name>
    <name evidence="15" type="ORF">Xentx_00620</name>
</gene>
<feature type="domain" description="PLD phosphodiesterase" evidence="14">
    <location>
        <begin position="400"/>
        <end position="427"/>
    </location>
</feature>
<evidence type="ECO:0000256" key="8">
    <source>
        <dbReference type="ARBA" id="ARBA00022989"/>
    </source>
</evidence>
<comment type="similarity">
    <text evidence="13">Belongs to the phospholipase D family. Cardiolipin synthase subfamily. ClsA sub-subfamily.</text>
</comment>
<keyword evidence="2 13" id="KW-1003">Cell membrane</keyword>
<keyword evidence="7" id="KW-0677">Repeat</keyword>
<feature type="domain" description="PLD phosphodiesterase" evidence="14">
    <location>
        <begin position="219"/>
        <end position="246"/>
    </location>
</feature>
<dbReference type="SUPFAM" id="SSF56024">
    <property type="entry name" value="Phospholipase D/nuclease"/>
    <property type="match status" value="2"/>
</dbReference>
<feature type="active site" evidence="13">
    <location>
        <position position="224"/>
    </location>
</feature>
<keyword evidence="6 13" id="KW-0812">Transmembrane</keyword>
<evidence type="ECO:0000256" key="5">
    <source>
        <dbReference type="ARBA" id="ARBA00022679"/>
    </source>
</evidence>
<dbReference type="EMBL" id="MKGR01000003">
    <property type="protein sequence ID" value="OKP08411.1"/>
    <property type="molecule type" value="Genomic_DNA"/>
</dbReference>
<protein>
    <recommendedName>
        <fullName evidence="13">Cardiolipin synthase A</fullName>
        <shortName evidence="13">CL synthase</shortName>
        <ecNumber evidence="13">2.7.8.-</ecNumber>
    </recommendedName>
</protein>
<keyword evidence="9 13" id="KW-0443">Lipid metabolism</keyword>
<keyword evidence="8 13" id="KW-1133">Transmembrane helix</keyword>
<dbReference type="GO" id="GO:0005886">
    <property type="term" value="C:plasma membrane"/>
    <property type="evidence" value="ECO:0007669"/>
    <property type="project" value="UniProtKB-SubCell"/>
</dbReference>
<dbReference type="AlphaFoldDB" id="A0A1Q5U7I9"/>
<dbReference type="GO" id="GO:0032049">
    <property type="term" value="P:cardiolipin biosynthetic process"/>
    <property type="evidence" value="ECO:0007669"/>
    <property type="project" value="UniProtKB-UniRule"/>
</dbReference>
<keyword evidence="12 13" id="KW-1208">Phospholipid metabolism</keyword>
<evidence type="ECO:0000256" key="11">
    <source>
        <dbReference type="ARBA" id="ARBA00023209"/>
    </source>
</evidence>
<dbReference type="Gene3D" id="3.30.870.10">
    <property type="entry name" value="Endonuclease Chain A"/>
    <property type="match status" value="2"/>
</dbReference>
<keyword evidence="3 13" id="KW-0444">Lipid biosynthesis</keyword>
<dbReference type="InterPro" id="IPR022924">
    <property type="entry name" value="Cardiolipin_synthase"/>
</dbReference>
<dbReference type="FunFam" id="3.30.870.10:FF:000003">
    <property type="entry name" value="Cardiolipin synthase A"/>
    <property type="match status" value="1"/>
</dbReference>
<dbReference type="Pfam" id="PF13396">
    <property type="entry name" value="PLDc_N"/>
    <property type="match status" value="1"/>
</dbReference>